<dbReference type="InterPro" id="IPR045087">
    <property type="entry name" value="Cu-oxidase_fam"/>
</dbReference>
<evidence type="ECO:0000313" key="11">
    <source>
        <dbReference type="Proteomes" id="UP000838412"/>
    </source>
</evidence>
<evidence type="ECO:0000256" key="3">
    <source>
        <dbReference type="ARBA" id="ARBA00022723"/>
    </source>
</evidence>
<dbReference type="AlphaFoldDB" id="A0A8J9ZG27"/>
<keyword evidence="3" id="KW-0479">Metal-binding</keyword>
<evidence type="ECO:0000256" key="1">
    <source>
        <dbReference type="ARBA" id="ARBA00010609"/>
    </source>
</evidence>
<keyword evidence="11" id="KW-1185">Reference proteome</keyword>
<evidence type="ECO:0000259" key="8">
    <source>
        <dbReference type="Pfam" id="PF07731"/>
    </source>
</evidence>
<dbReference type="CDD" id="cd13884">
    <property type="entry name" value="CuRO_2_tcLCC_insect_like"/>
    <property type="match status" value="1"/>
</dbReference>
<evidence type="ECO:0000256" key="6">
    <source>
        <dbReference type="SAM" id="Phobius"/>
    </source>
</evidence>
<dbReference type="CDD" id="cd13905">
    <property type="entry name" value="CuRO_3_tcLLC2_insect_like"/>
    <property type="match status" value="1"/>
</dbReference>
<reference evidence="10" key="1">
    <citation type="submission" date="2022-01" db="EMBL/GenBank/DDBJ databases">
        <authorList>
            <person name="Braso-Vives M."/>
        </authorList>
    </citation>
    <scope>NUCLEOTIDE SEQUENCE</scope>
</reference>
<dbReference type="SUPFAM" id="SSF49503">
    <property type="entry name" value="Cupredoxins"/>
    <property type="match status" value="3"/>
</dbReference>
<dbReference type="Pfam" id="PF07731">
    <property type="entry name" value="Cu-oxidase_2"/>
    <property type="match status" value="1"/>
</dbReference>
<feature type="domain" description="Plastocyanin-like" evidence="9">
    <location>
        <begin position="140"/>
        <end position="253"/>
    </location>
</feature>
<dbReference type="EC" id="1.16.3.1" evidence="2"/>
<dbReference type="PROSITE" id="PS00079">
    <property type="entry name" value="MULTICOPPER_OXIDASE1"/>
    <property type="match status" value="2"/>
</dbReference>
<evidence type="ECO:0000259" key="9">
    <source>
        <dbReference type="Pfam" id="PF07732"/>
    </source>
</evidence>
<dbReference type="InterPro" id="IPR002355">
    <property type="entry name" value="Cu_oxidase_Cu_BS"/>
</dbReference>
<dbReference type="PANTHER" id="PTHR11709">
    <property type="entry name" value="MULTI-COPPER OXIDASE"/>
    <property type="match status" value="1"/>
</dbReference>
<dbReference type="Gene3D" id="2.60.40.420">
    <property type="entry name" value="Cupredoxins - blue copper proteins"/>
    <property type="match status" value="3"/>
</dbReference>
<accession>A0A8J9ZG27</accession>
<keyword evidence="6" id="KW-0812">Transmembrane</keyword>
<dbReference type="GO" id="GO:0004322">
    <property type="term" value="F:ferroxidase activity"/>
    <property type="evidence" value="ECO:0007669"/>
    <property type="project" value="UniProtKB-EC"/>
</dbReference>
<dbReference type="OrthoDB" id="2121828at2759"/>
<dbReference type="Pfam" id="PF07732">
    <property type="entry name" value="Cu-oxidase_3"/>
    <property type="match status" value="1"/>
</dbReference>
<dbReference type="FunFam" id="2.60.40.420:FF:000113">
    <property type="entry name" value="Uncharacterized protein"/>
    <property type="match status" value="1"/>
</dbReference>
<sequence length="761" mass="84449">MPAPVIEERDTDYPFSQHISPPLTGEFHTYVRTFHMLPGVAGNHSEGPRMTWHRTSGLGLAALLCMLVVLPAEGEICGDAVCSYRFVVRRARTMTHTRTVQGREQNNQVSITNDGHLELFTTLTLDRNRDDVNGTRVSADDVITADGVQRNVILVNGQFPGPAIEVMEGAQVAVTVVNQLMTDAMTIHWHGLHMRNTPWMDGVPSVTQCPIMPHESFTYRFRAFPAGTFYYHSHMSSQMADGLFGPLIIHNSQTTIPSFPLLLNDWYHEEAETLDIASKENLYHRGAGQFEYDVPSRGYSVDGIEITIRQFVSALINGRGRYKSNKAPLSKFTVEEGQKIRIRLIHAGGDHNFKVSIDQHALRVLASDGHDINPLTVDAIIVSPGERFDFEIDASVSPDLYWIRAETLREGTCVTCSSENITLTPDDIVEDSRAVLVYQGSSSDEDPTSQARQCTPENPCIFLNCPFEGYPEDRQIVCISIANTSAPTSHQDYAAEDDDVEEYFLNFGFHVGSNINGHRFLPPTAPLYQSPRTNMITPCPLESCQQGCNCTHILDLPFNKTIQLVLASYQNSRFANAHHNIHVHGHTFDVVAMGYPSRDRVTGVFKDSNPDVVCSNEQCTAVTWRQGPPSFNVKNAPQKDTVLMPAHGYAVVRFRSDNPGFWFLHCHQSIHLAEGMAMVLNVAADRHPATPSGFPKCGNFSWSEEGYEAAVSGAWPPNQKEPARHETWELVVAVLGSAAGGAAVATGLMMWLQKRRNSNSN</sequence>
<dbReference type="Proteomes" id="UP000838412">
    <property type="component" value="Chromosome 2"/>
</dbReference>
<dbReference type="InterPro" id="IPR001117">
    <property type="entry name" value="Cu-oxidase_2nd"/>
</dbReference>
<evidence type="ECO:0000313" key="10">
    <source>
        <dbReference type="EMBL" id="CAH1252821.1"/>
    </source>
</evidence>
<dbReference type="PANTHER" id="PTHR11709:SF394">
    <property type="entry name" value="FI03373P-RELATED"/>
    <property type="match status" value="1"/>
</dbReference>
<dbReference type="Pfam" id="PF00394">
    <property type="entry name" value="Cu-oxidase"/>
    <property type="match status" value="1"/>
</dbReference>
<evidence type="ECO:0000256" key="2">
    <source>
        <dbReference type="ARBA" id="ARBA00013107"/>
    </source>
</evidence>
<feature type="transmembrane region" description="Helical" evidence="6">
    <location>
        <begin position="730"/>
        <end position="752"/>
    </location>
</feature>
<evidence type="ECO:0000259" key="7">
    <source>
        <dbReference type="Pfam" id="PF00394"/>
    </source>
</evidence>
<proteinExistence type="inferred from homology"/>
<gene>
    <name evidence="10" type="primary">Hypp1019</name>
    <name evidence="10" type="ORF">BLAG_LOCUS12803</name>
</gene>
<dbReference type="EMBL" id="OV696687">
    <property type="protein sequence ID" value="CAH1252821.1"/>
    <property type="molecule type" value="Genomic_DNA"/>
</dbReference>
<dbReference type="InterPro" id="IPR008972">
    <property type="entry name" value="Cupredoxin"/>
</dbReference>
<dbReference type="GO" id="GO:0005886">
    <property type="term" value="C:plasma membrane"/>
    <property type="evidence" value="ECO:0007669"/>
    <property type="project" value="TreeGrafter"/>
</dbReference>
<keyword evidence="5" id="KW-0186">Copper</keyword>
<dbReference type="FunFam" id="2.60.40.420:FF:000120">
    <property type="entry name" value="Uncharacterized protein"/>
    <property type="match status" value="1"/>
</dbReference>
<feature type="domain" description="Plastocyanin-like" evidence="8">
    <location>
        <begin position="525"/>
        <end position="683"/>
    </location>
</feature>
<name>A0A8J9ZG27_BRALA</name>
<evidence type="ECO:0000256" key="4">
    <source>
        <dbReference type="ARBA" id="ARBA00023002"/>
    </source>
</evidence>
<keyword evidence="6" id="KW-0472">Membrane</keyword>
<protein>
    <recommendedName>
        <fullName evidence="2">ferroxidase</fullName>
        <ecNumber evidence="2">1.16.3.1</ecNumber>
    </recommendedName>
</protein>
<feature type="domain" description="Plastocyanin-like" evidence="7">
    <location>
        <begin position="259"/>
        <end position="411"/>
    </location>
</feature>
<dbReference type="InterPro" id="IPR011707">
    <property type="entry name" value="Cu-oxidase-like_N"/>
</dbReference>
<dbReference type="CDD" id="cd13858">
    <property type="entry name" value="CuRO_1_tcLCC2_insect_like"/>
    <property type="match status" value="1"/>
</dbReference>
<dbReference type="GO" id="GO:0006826">
    <property type="term" value="P:iron ion transport"/>
    <property type="evidence" value="ECO:0007669"/>
    <property type="project" value="TreeGrafter"/>
</dbReference>
<dbReference type="InterPro" id="IPR011706">
    <property type="entry name" value="Cu-oxidase_C"/>
</dbReference>
<keyword evidence="4" id="KW-0560">Oxidoreductase</keyword>
<organism evidence="10 11">
    <name type="scientific">Branchiostoma lanceolatum</name>
    <name type="common">Common lancelet</name>
    <name type="synonym">Amphioxus lanceolatum</name>
    <dbReference type="NCBI Taxonomy" id="7740"/>
    <lineage>
        <taxon>Eukaryota</taxon>
        <taxon>Metazoa</taxon>
        <taxon>Chordata</taxon>
        <taxon>Cephalochordata</taxon>
        <taxon>Leptocardii</taxon>
        <taxon>Amphioxiformes</taxon>
        <taxon>Branchiostomatidae</taxon>
        <taxon>Branchiostoma</taxon>
    </lineage>
</organism>
<evidence type="ECO:0000256" key="5">
    <source>
        <dbReference type="ARBA" id="ARBA00023008"/>
    </source>
</evidence>
<dbReference type="InterPro" id="IPR033138">
    <property type="entry name" value="Cu_oxidase_CS"/>
</dbReference>
<dbReference type="GO" id="GO:0005507">
    <property type="term" value="F:copper ion binding"/>
    <property type="evidence" value="ECO:0007669"/>
    <property type="project" value="InterPro"/>
</dbReference>
<dbReference type="PROSITE" id="PS00080">
    <property type="entry name" value="MULTICOPPER_OXIDASE2"/>
    <property type="match status" value="1"/>
</dbReference>
<keyword evidence="6" id="KW-1133">Transmembrane helix</keyword>
<dbReference type="FunFam" id="2.60.40.420:FF:000100">
    <property type="entry name" value="Uncharacterized protein"/>
    <property type="match status" value="1"/>
</dbReference>
<comment type="similarity">
    <text evidence="1">Belongs to the multicopper oxidase family.</text>
</comment>